<sequence>MAVAPKPNDWGGPALPSENTEQSSNQPNNSWIFHPNLIRKKLVVTAHGGGYLNKKLVVHPIQQEDGRTEIVWDHYNKQHIISPQWVYPRHPNHARDNGLLVVIAGEHTGKYVRRFNHAVSGSLFVEVVDHSEGKMDQLTGEELCVTAQEVCIAFESSGDRELNRNVMKQKRDRYYKTHRR</sequence>
<evidence type="ECO:0000313" key="3">
    <source>
        <dbReference type="Proteomes" id="UP000297245"/>
    </source>
</evidence>
<reference evidence="2 3" key="1">
    <citation type="journal article" date="2019" name="Nat. Ecol. Evol.">
        <title>Megaphylogeny resolves global patterns of mushroom evolution.</title>
        <authorList>
            <person name="Varga T."/>
            <person name="Krizsan K."/>
            <person name="Foldi C."/>
            <person name="Dima B."/>
            <person name="Sanchez-Garcia M."/>
            <person name="Sanchez-Ramirez S."/>
            <person name="Szollosi G.J."/>
            <person name="Szarkandi J.G."/>
            <person name="Papp V."/>
            <person name="Albert L."/>
            <person name="Andreopoulos W."/>
            <person name="Angelini C."/>
            <person name="Antonin V."/>
            <person name="Barry K.W."/>
            <person name="Bougher N.L."/>
            <person name="Buchanan P."/>
            <person name="Buyck B."/>
            <person name="Bense V."/>
            <person name="Catcheside P."/>
            <person name="Chovatia M."/>
            <person name="Cooper J."/>
            <person name="Damon W."/>
            <person name="Desjardin D."/>
            <person name="Finy P."/>
            <person name="Geml J."/>
            <person name="Haridas S."/>
            <person name="Hughes K."/>
            <person name="Justo A."/>
            <person name="Karasinski D."/>
            <person name="Kautmanova I."/>
            <person name="Kiss B."/>
            <person name="Kocsube S."/>
            <person name="Kotiranta H."/>
            <person name="LaButti K.M."/>
            <person name="Lechner B.E."/>
            <person name="Liimatainen K."/>
            <person name="Lipzen A."/>
            <person name="Lukacs Z."/>
            <person name="Mihaltcheva S."/>
            <person name="Morgado L.N."/>
            <person name="Niskanen T."/>
            <person name="Noordeloos M.E."/>
            <person name="Ohm R.A."/>
            <person name="Ortiz-Santana B."/>
            <person name="Ovrebo C."/>
            <person name="Racz N."/>
            <person name="Riley R."/>
            <person name="Savchenko A."/>
            <person name="Shiryaev A."/>
            <person name="Soop K."/>
            <person name="Spirin V."/>
            <person name="Szebenyi C."/>
            <person name="Tomsovsky M."/>
            <person name="Tulloss R.E."/>
            <person name="Uehling J."/>
            <person name="Grigoriev I.V."/>
            <person name="Vagvolgyi C."/>
            <person name="Papp T."/>
            <person name="Martin F.M."/>
            <person name="Miettinen O."/>
            <person name="Hibbett D.S."/>
            <person name="Nagy L.G."/>
        </authorList>
    </citation>
    <scope>NUCLEOTIDE SEQUENCE [LARGE SCALE GENOMIC DNA]</scope>
    <source>
        <strain evidence="2 3">CBS 962.96</strain>
    </source>
</reference>
<proteinExistence type="predicted"/>
<protein>
    <recommendedName>
        <fullName evidence="4">KOW domain-containing protein</fullName>
    </recommendedName>
</protein>
<accession>A0A4S8M7Z9</accession>
<dbReference type="Proteomes" id="UP000297245">
    <property type="component" value="Unassembled WGS sequence"/>
</dbReference>
<dbReference type="AlphaFoldDB" id="A0A4S8M7Z9"/>
<keyword evidence="3" id="KW-1185">Reference proteome</keyword>
<name>A0A4S8M7Z9_DENBC</name>
<feature type="region of interest" description="Disordered" evidence="1">
    <location>
        <begin position="1"/>
        <end position="29"/>
    </location>
</feature>
<evidence type="ECO:0000313" key="2">
    <source>
        <dbReference type="EMBL" id="THU98462.1"/>
    </source>
</evidence>
<dbReference type="EMBL" id="ML179135">
    <property type="protein sequence ID" value="THU98462.1"/>
    <property type="molecule type" value="Genomic_DNA"/>
</dbReference>
<feature type="compositionally biased region" description="Polar residues" evidence="1">
    <location>
        <begin position="17"/>
        <end position="29"/>
    </location>
</feature>
<evidence type="ECO:0008006" key="4">
    <source>
        <dbReference type="Google" id="ProtNLM"/>
    </source>
</evidence>
<organism evidence="2 3">
    <name type="scientific">Dendrothele bispora (strain CBS 962.96)</name>
    <dbReference type="NCBI Taxonomy" id="1314807"/>
    <lineage>
        <taxon>Eukaryota</taxon>
        <taxon>Fungi</taxon>
        <taxon>Dikarya</taxon>
        <taxon>Basidiomycota</taxon>
        <taxon>Agaricomycotina</taxon>
        <taxon>Agaricomycetes</taxon>
        <taxon>Agaricomycetidae</taxon>
        <taxon>Agaricales</taxon>
        <taxon>Agaricales incertae sedis</taxon>
        <taxon>Dendrothele</taxon>
    </lineage>
</organism>
<evidence type="ECO:0000256" key="1">
    <source>
        <dbReference type="SAM" id="MobiDB-lite"/>
    </source>
</evidence>
<gene>
    <name evidence="2" type="ORF">K435DRAFT_777453</name>
</gene>
<dbReference type="OrthoDB" id="3048815at2759"/>